<dbReference type="PANTHER" id="PTHR36376:SF1">
    <property type="entry name" value="OS09G0514700 PROTEIN"/>
    <property type="match status" value="1"/>
</dbReference>
<keyword evidence="3" id="KW-1185">Reference proteome</keyword>
<comment type="caution">
    <text evidence="2">The sequence shown here is derived from an EMBL/GenBank/DDBJ whole genome shotgun (WGS) entry which is preliminary data.</text>
</comment>
<dbReference type="PANTHER" id="PTHR36376">
    <property type="entry name" value="OS09G0514700 PROTEIN"/>
    <property type="match status" value="1"/>
</dbReference>
<feature type="compositionally biased region" description="Basic and acidic residues" evidence="1">
    <location>
        <begin position="438"/>
        <end position="449"/>
    </location>
</feature>
<dbReference type="EMBL" id="JBFOLJ010000006">
    <property type="protein sequence ID" value="KAL2530067.1"/>
    <property type="molecule type" value="Genomic_DNA"/>
</dbReference>
<evidence type="ECO:0000256" key="1">
    <source>
        <dbReference type="SAM" id="MobiDB-lite"/>
    </source>
</evidence>
<sequence length="574" mass="63893">MAKTPSAESNFKCNATKKELQDLCREHGLSPYKTKASLLKSLRHYYKETGMAKSPTSKVIYDTNLTKKELQKLCRKYGLSPYDTKVNLVSSLRTYFQVSDFENVEKVGCSMSNIQKHSSSKKQENTCSQNLAQSCANNFRYWNSQQISAGMNNFASAEDDGVGSIAGLQHIDSASTMDDAVLSPLKSSTSVPSLEFCVRSEEGINLFVDLNSSLPNCSKRLENELSTCQDLHKDKFQRFHQELKGSFMCNVDSGFRISSYCAHADPSPHSFARKTIKSKIDCPDADDELTNSMPVYRSATVPGIKSCSENEETETKNSSSSVFHASPIKLDCNSVVSVVSNGLLNTRENQNMKLGRVKCHENLKEFVVPCSISTAIGTVEMQLSGVAIHRQNMSYSTVVNDDSLGSVVVDVVETGNIGLANTIEVHNASSDYVPTTADELKGSDPDRSKASQTLKKRLEDSVSGRGHKRKRNDGLYQEGYHQHGRILRSANRLGQKVLPRRSMRLVSKPNSKFLVLVSCHISHVAVQIVKVYFKASQRKYLVSTKGEWKRLENMQHRLALTSPILLKTKRRRIG</sequence>
<proteinExistence type="predicted"/>
<dbReference type="AlphaFoldDB" id="A0ABD1UYE1"/>
<name>A0ABD1UYE1_9LAMI</name>
<feature type="region of interest" description="Disordered" evidence="1">
    <location>
        <begin position="434"/>
        <end position="473"/>
    </location>
</feature>
<gene>
    <name evidence="2" type="ORF">Fot_22668</name>
</gene>
<evidence type="ECO:0000313" key="3">
    <source>
        <dbReference type="Proteomes" id="UP001604277"/>
    </source>
</evidence>
<evidence type="ECO:0008006" key="4">
    <source>
        <dbReference type="Google" id="ProtNLM"/>
    </source>
</evidence>
<reference evidence="3" key="1">
    <citation type="submission" date="2024-07" db="EMBL/GenBank/DDBJ databases">
        <title>Two chromosome-level genome assemblies of Korean endemic species Abeliophyllum distichum and Forsythia ovata (Oleaceae).</title>
        <authorList>
            <person name="Jang H."/>
        </authorList>
    </citation>
    <scope>NUCLEOTIDE SEQUENCE [LARGE SCALE GENOMIC DNA]</scope>
</reference>
<dbReference type="Proteomes" id="UP001604277">
    <property type="component" value="Unassembled WGS sequence"/>
</dbReference>
<accession>A0ABD1UYE1</accession>
<evidence type="ECO:0000313" key="2">
    <source>
        <dbReference type="EMBL" id="KAL2530067.1"/>
    </source>
</evidence>
<organism evidence="2 3">
    <name type="scientific">Forsythia ovata</name>
    <dbReference type="NCBI Taxonomy" id="205694"/>
    <lineage>
        <taxon>Eukaryota</taxon>
        <taxon>Viridiplantae</taxon>
        <taxon>Streptophyta</taxon>
        <taxon>Embryophyta</taxon>
        <taxon>Tracheophyta</taxon>
        <taxon>Spermatophyta</taxon>
        <taxon>Magnoliopsida</taxon>
        <taxon>eudicotyledons</taxon>
        <taxon>Gunneridae</taxon>
        <taxon>Pentapetalae</taxon>
        <taxon>asterids</taxon>
        <taxon>lamiids</taxon>
        <taxon>Lamiales</taxon>
        <taxon>Oleaceae</taxon>
        <taxon>Forsythieae</taxon>
        <taxon>Forsythia</taxon>
    </lineage>
</organism>
<protein>
    <recommendedName>
        <fullName evidence="4">SAP domain-containing protein</fullName>
    </recommendedName>
</protein>